<dbReference type="InterPro" id="IPR036505">
    <property type="entry name" value="Amidase/PGRP_sf"/>
</dbReference>
<evidence type="ECO:0000256" key="1">
    <source>
        <dbReference type="ARBA" id="ARBA00004613"/>
    </source>
</evidence>
<dbReference type="GO" id="GO:0042742">
    <property type="term" value="P:defense response to bacterium"/>
    <property type="evidence" value="ECO:0007669"/>
    <property type="project" value="UniProtKB-KW"/>
</dbReference>
<accession>A0A7J7F854</accession>
<evidence type="ECO:0000313" key="14">
    <source>
        <dbReference type="EMBL" id="KAF5924191.1"/>
    </source>
</evidence>
<dbReference type="SUPFAM" id="SSF55846">
    <property type="entry name" value="N-acetylmuramoyl-L-alanine amidase-like"/>
    <property type="match status" value="2"/>
</dbReference>
<dbReference type="FunFam" id="3.40.80.10:FF:000001">
    <property type="entry name" value="Peptidoglycan recognition protein 1"/>
    <property type="match status" value="1"/>
</dbReference>
<dbReference type="Pfam" id="PF01510">
    <property type="entry name" value="Amidase_2"/>
    <property type="match status" value="2"/>
</dbReference>
<dbReference type="GO" id="GO:0045087">
    <property type="term" value="P:innate immune response"/>
    <property type="evidence" value="ECO:0007669"/>
    <property type="project" value="UniProtKB-KW"/>
</dbReference>
<keyword evidence="15" id="KW-1185">Reference proteome</keyword>
<evidence type="ECO:0000256" key="11">
    <source>
        <dbReference type="ARBA" id="ARBA00053301"/>
    </source>
</evidence>
<keyword evidence="3" id="KW-0964">Secreted</keyword>
<dbReference type="GO" id="GO:0005576">
    <property type="term" value="C:extracellular region"/>
    <property type="evidence" value="ECO:0007669"/>
    <property type="project" value="UniProtKB-SubCell"/>
</dbReference>
<dbReference type="SMART" id="SM00701">
    <property type="entry name" value="PGRP"/>
    <property type="match status" value="2"/>
</dbReference>
<evidence type="ECO:0000259" key="12">
    <source>
        <dbReference type="SMART" id="SM00644"/>
    </source>
</evidence>
<evidence type="ECO:0008006" key="16">
    <source>
        <dbReference type="Google" id="ProtNLM"/>
    </source>
</evidence>
<keyword evidence="9" id="KW-1015">Disulfide bond</keyword>
<evidence type="ECO:0000256" key="7">
    <source>
        <dbReference type="ARBA" id="ARBA00022859"/>
    </source>
</evidence>
<evidence type="ECO:0000256" key="6">
    <source>
        <dbReference type="ARBA" id="ARBA00022737"/>
    </source>
</evidence>
<evidence type="ECO:0000256" key="9">
    <source>
        <dbReference type="ARBA" id="ARBA00023157"/>
    </source>
</evidence>
<feature type="domain" description="N-acetylmuramoyl-L-alanine amidase" evidence="12">
    <location>
        <begin position="273"/>
        <end position="410"/>
    </location>
</feature>
<evidence type="ECO:0000256" key="5">
    <source>
        <dbReference type="ARBA" id="ARBA00022729"/>
    </source>
</evidence>
<evidence type="ECO:0000259" key="13">
    <source>
        <dbReference type="SMART" id="SM00701"/>
    </source>
</evidence>
<keyword evidence="5" id="KW-0732">Signal</keyword>
<dbReference type="FunFam" id="3.40.80.10:FF:000004">
    <property type="entry name" value="Peptidoglycan recognition protein 4"/>
    <property type="match status" value="1"/>
</dbReference>
<dbReference type="Gene3D" id="3.40.80.10">
    <property type="entry name" value="Peptidoglycan recognition protein-like"/>
    <property type="match status" value="2"/>
</dbReference>
<dbReference type="CDD" id="cd06583">
    <property type="entry name" value="PGRP"/>
    <property type="match status" value="2"/>
</dbReference>
<evidence type="ECO:0000256" key="8">
    <source>
        <dbReference type="ARBA" id="ARBA00023022"/>
    </source>
</evidence>
<comment type="subcellular location">
    <subcellularLocation>
        <location evidence="1">Secreted</location>
    </subcellularLocation>
</comment>
<comment type="caution">
    <text evidence="14">The sequence shown here is derived from an EMBL/GenBank/DDBJ whole genome shotgun (WGS) entry which is preliminary data.</text>
</comment>
<reference evidence="14 15" key="1">
    <citation type="journal article" date="2020" name="Mol. Biol. Evol.">
        <title>Interspecific Gene Flow and the Evolution of Specialization in Black and White Rhinoceros.</title>
        <authorList>
            <person name="Moodley Y."/>
            <person name="Westbury M.V."/>
            <person name="Russo I.M."/>
            <person name="Gopalakrishnan S."/>
            <person name="Rakotoarivelo A."/>
            <person name="Olsen R.A."/>
            <person name="Prost S."/>
            <person name="Tunstall T."/>
            <person name="Ryder O.A."/>
            <person name="Dalen L."/>
            <person name="Bruford M.W."/>
        </authorList>
    </citation>
    <scope>NUCLEOTIDE SEQUENCE [LARGE SCALE GENOMIC DNA]</scope>
    <source>
        <strain evidence="14">SBR-YM</strain>
        <tissue evidence="14">Skin</tissue>
    </source>
</reference>
<evidence type="ECO:0000256" key="2">
    <source>
        <dbReference type="ARBA" id="ARBA00007553"/>
    </source>
</evidence>
<comment type="similarity">
    <text evidence="2">Belongs to the N-acetylmuramoyl-L-alanine amidase 2 family.</text>
</comment>
<dbReference type="PANTHER" id="PTHR11022">
    <property type="entry name" value="PEPTIDOGLYCAN RECOGNITION PROTEIN"/>
    <property type="match status" value="1"/>
</dbReference>
<keyword evidence="10" id="KW-0325">Glycoprotein</keyword>
<keyword evidence="8" id="KW-0044">Antibiotic</keyword>
<keyword evidence="4" id="KW-0399">Innate immunity</keyword>
<evidence type="ECO:0000256" key="10">
    <source>
        <dbReference type="ARBA" id="ARBA00023180"/>
    </source>
</evidence>
<proteinExistence type="inferred from homology"/>
<dbReference type="EMBL" id="JACDTQ010001047">
    <property type="protein sequence ID" value="KAF5924191.1"/>
    <property type="molecule type" value="Genomic_DNA"/>
</dbReference>
<evidence type="ECO:0000256" key="4">
    <source>
        <dbReference type="ARBA" id="ARBA00022588"/>
    </source>
</evidence>
<dbReference type="PANTHER" id="PTHR11022:SF12">
    <property type="entry name" value="PEPTIDOGLYCAN RECOGNITION PROTEIN 3"/>
    <property type="match status" value="1"/>
</dbReference>
<keyword evidence="6" id="KW-0677">Repeat</keyword>
<dbReference type="GO" id="GO:0008745">
    <property type="term" value="F:N-acetylmuramoyl-L-alanine amidase activity"/>
    <property type="evidence" value="ECO:0007669"/>
    <property type="project" value="InterPro"/>
</dbReference>
<feature type="domain" description="N-acetylmuramoyl-L-alanine amidase" evidence="12">
    <location>
        <begin position="116"/>
        <end position="264"/>
    </location>
</feature>
<evidence type="ECO:0000313" key="15">
    <source>
        <dbReference type="Proteomes" id="UP000551758"/>
    </source>
</evidence>
<dbReference type="AlphaFoldDB" id="A0A7J7F854"/>
<sequence length="425" mass="46002">DSSWDETQAKHLSEGLQYLFGNVSQLIEKGKLGVGGVDSALGVSGSEMGMWKREEEGCLPAEGLFLGISHHHGADTVQTARVAQGANAVTMGQDTPPCGYPTAVSTMVSRKEWGAEAVGCGTKLTMPVNFLVTHHVPGLECHNQTVCSQRLRELQAHHVHNNSWCDMAYNFLVGDNGRVYEGVGWNIQGMHTQGYNNVSLGFAFFGTKEGHSPSPAALSAMEGLISYAVQKGHLSSTYVQPLLVKGEDCLAPLQKASPKKGCPYIVPRSAWEAREAHCPRMNLPAKYVIIIHTSGRTCNMSDECRLLVQDIQSFLMDRLNLCDIGYNFLVGQDGVVYEGVGWNVQGSHTTGYNDIALGIAFMGTFSGTPPNAAALEAAQNLIQCAVDKGYLTPNYLLVGQSDVIKTLSPGKSLYNIISSWPHFKH</sequence>
<dbReference type="Proteomes" id="UP000551758">
    <property type="component" value="Unassembled WGS sequence"/>
</dbReference>
<gene>
    <name evidence="14" type="ORF">HPG69_007411</name>
</gene>
<feature type="domain" description="Peptidoglycan recognition protein family" evidence="13">
    <location>
        <begin position="105"/>
        <end position="247"/>
    </location>
</feature>
<dbReference type="InterPro" id="IPR006619">
    <property type="entry name" value="PGRP_domain_met/bac"/>
</dbReference>
<keyword evidence="8" id="KW-0929">Antimicrobial</keyword>
<evidence type="ECO:0000256" key="3">
    <source>
        <dbReference type="ARBA" id="ARBA00022525"/>
    </source>
</evidence>
<dbReference type="SMART" id="SM00644">
    <property type="entry name" value="Ami_2"/>
    <property type="match status" value="2"/>
</dbReference>
<dbReference type="InterPro" id="IPR002502">
    <property type="entry name" value="Amidase_domain"/>
</dbReference>
<dbReference type="GO" id="GO:0009253">
    <property type="term" value="P:peptidoglycan catabolic process"/>
    <property type="evidence" value="ECO:0007669"/>
    <property type="project" value="InterPro"/>
</dbReference>
<dbReference type="GO" id="GO:0008270">
    <property type="term" value="F:zinc ion binding"/>
    <property type="evidence" value="ECO:0007669"/>
    <property type="project" value="InterPro"/>
</dbReference>
<feature type="domain" description="Peptidoglycan recognition protein family" evidence="13">
    <location>
        <begin position="263"/>
        <end position="404"/>
    </location>
</feature>
<keyword evidence="7" id="KW-0391">Immunity</keyword>
<organism evidence="14 15">
    <name type="scientific">Diceros bicornis minor</name>
    <name type="common">South-central black rhinoceros</name>
    <dbReference type="NCBI Taxonomy" id="77932"/>
    <lineage>
        <taxon>Eukaryota</taxon>
        <taxon>Metazoa</taxon>
        <taxon>Chordata</taxon>
        <taxon>Craniata</taxon>
        <taxon>Vertebrata</taxon>
        <taxon>Euteleostomi</taxon>
        <taxon>Mammalia</taxon>
        <taxon>Eutheria</taxon>
        <taxon>Laurasiatheria</taxon>
        <taxon>Perissodactyla</taxon>
        <taxon>Rhinocerotidae</taxon>
        <taxon>Diceros</taxon>
    </lineage>
</organism>
<feature type="non-terminal residue" evidence="14">
    <location>
        <position position="425"/>
    </location>
</feature>
<name>A0A7J7F854_DICBM</name>
<comment type="function">
    <text evidence="11">Pattern receptor that binds to murein peptidoglycans (PGN) of Gram-positive bacteria. Has bactericidal activity towards Gram-positive bacteria. May kill Gram-positive bacteria by interfering with peptidoglycan biosynthesis. Also binds to Gram-negative bacteria, and has bacteriostatic activity towards Gram-negative bacteria. Plays a role in innate immunity.</text>
</comment>
<protein>
    <recommendedName>
        <fullName evidence="16">Peptidoglycan recognition protein 4</fullName>
    </recommendedName>
</protein>
<dbReference type="InterPro" id="IPR015510">
    <property type="entry name" value="PGRP"/>
</dbReference>